<keyword evidence="15" id="KW-1185">Reference proteome</keyword>
<evidence type="ECO:0000256" key="4">
    <source>
        <dbReference type="ARBA" id="ARBA00022692"/>
    </source>
</evidence>
<dbReference type="PROSITE" id="PS00194">
    <property type="entry name" value="THIOREDOXIN_1"/>
    <property type="match status" value="1"/>
</dbReference>
<comment type="subcellular location">
    <subcellularLocation>
        <location evidence="1">Endoplasmic reticulum membrane</location>
        <topology evidence="1">Single-pass type I membrane protein</topology>
    </subcellularLocation>
</comment>
<evidence type="ECO:0000256" key="9">
    <source>
        <dbReference type="ARBA" id="ARBA00023136"/>
    </source>
</evidence>
<evidence type="ECO:0000256" key="1">
    <source>
        <dbReference type="ARBA" id="ARBA00004115"/>
    </source>
</evidence>
<dbReference type="GO" id="GO:0005789">
    <property type="term" value="C:endoplasmic reticulum membrane"/>
    <property type="evidence" value="ECO:0007669"/>
    <property type="project" value="UniProtKB-SubCell"/>
</dbReference>
<evidence type="ECO:0000259" key="14">
    <source>
        <dbReference type="PROSITE" id="PS51352"/>
    </source>
</evidence>
<feature type="transmembrane region" description="Helical" evidence="13">
    <location>
        <begin position="363"/>
        <end position="386"/>
    </location>
</feature>
<dbReference type="Gene3D" id="3.40.30.10">
    <property type="entry name" value="Glutaredoxin"/>
    <property type="match status" value="1"/>
</dbReference>
<evidence type="ECO:0000313" key="16">
    <source>
        <dbReference type="WBParaSite" id="maker-uti_cns_0047329-snap-gene-0.10-mRNA-1"/>
    </source>
</evidence>
<keyword evidence="11" id="KW-0676">Redox-active center</keyword>
<proteinExistence type="predicted"/>
<dbReference type="InterPro" id="IPR017937">
    <property type="entry name" value="Thioredoxin_CS"/>
</dbReference>
<evidence type="ECO:0000256" key="11">
    <source>
        <dbReference type="ARBA" id="ARBA00023284"/>
    </source>
</evidence>
<evidence type="ECO:0000256" key="5">
    <source>
        <dbReference type="ARBA" id="ARBA00022729"/>
    </source>
</evidence>
<keyword evidence="9 13" id="KW-0472">Membrane</keyword>
<dbReference type="WBParaSite" id="maker-uti_cns_0047329-snap-gene-0.10-mRNA-1">
    <property type="protein sequence ID" value="maker-uti_cns_0047329-snap-gene-0.10-mRNA-1"/>
    <property type="gene ID" value="maker-uti_cns_0047329-snap-gene-0.10"/>
</dbReference>
<evidence type="ECO:0000256" key="2">
    <source>
        <dbReference type="ARBA" id="ARBA00022448"/>
    </source>
</evidence>
<dbReference type="InterPro" id="IPR052454">
    <property type="entry name" value="TMX_domain-containing"/>
</dbReference>
<accession>A0A1I8JEF6</accession>
<name>A0A1I8JEF6_9PLAT</name>
<evidence type="ECO:0000313" key="15">
    <source>
        <dbReference type="Proteomes" id="UP000095280"/>
    </source>
</evidence>
<keyword evidence="5" id="KW-0732">Signal</keyword>
<dbReference type="InterPro" id="IPR013766">
    <property type="entry name" value="Thioredoxin_domain"/>
</dbReference>
<keyword evidence="7" id="KW-0249">Electron transport</keyword>
<feature type="region of interest" description="Disordered" evidence="12">
    <location>
        <begin position="1"/>
        <end position="30"/>
    </location>
</feature>
<reference evidence="16" key="1">
    <citation type="submission" date="2016-11" db="UniProtKB">
        <authorList>
            <consortium name="WormBaseParasite"/>
        </authorList>
    </citation>
    <scope>IDENTIFICATION</scope>
</reference>
<dbReference type="PANTHER" id="PTHR46107:SF3">
    <property type="entry name" value="THIOREDOXIN DOMAIN-CONTAINING PROTEIN"/>
    <property type="match status" value="1"/>
</dbReference>
<feature type="compositionally biased region" description="Basic and acidic residues" evidence="12">
    <location>
        <begin position="1"/>
        <end position="22"/>
    </location>
</feature>
<protein>
    <submittedName>
        <fullName evidence="16">Thioredoxin domain-containing protein</fullName>
    </submittedName>
</protein>
<evidence type="ECO:0000256" key="13">
    <source>
        <dbReference type="SAM" id="Phobius"/>
    </source>
</evidence>
<dbReference type="InterPro" id="IPR036249">
    <property type="entry name" value="Thioredoxin-like_sf"/>
</dbReference>
<dbReference type="SUPFAM" id="SSF52833">
    <property type="entry name" value="Thioredoxin-like"/>
    <property type="match status" value="1"/>
</dbReference>
<evidence type="ECO:0000256" key="8">
    <source>
        <dbReference type="ARBA" id="ARBA00022989"/>
    </source>
</evidence>
<organism evidence="15 16">
    <name type="scientific">Macrostomum lignano</name>
    <dbReference type="NCBI Taxonomy" id="282301"/>
    <lineage>
        <taxon>Eukaryota</taxon>
        <taxon>Metazoa</taxon>
        <taxon>Spiralia</taxon>
        <taxon>Lophotrochozoa</taxon>
        <taxon>Platyhelminthes</taxon>
        <taxon>Rhabditophora</taxon>
        <taxon>Macrostomorpha</taxon>
        <taxon>Macrostomida</taxon>
        <taxon>Macrostomidae</taxon>
        <taxon>Macrostomum</taxon>
    </lineage>
</organism>
<keyword evidence="4 13" id="KW-0812">Transmembrane</keyword>
<sequence>ELEDTRRRDAEQAAELERTGREQRKRAERLTDDLSACRQELVKLKKQVSSFGSILFTTAQEILSQEELIDRERRVVGALRTFKDDLDAGRLDLPDTDNRQFEQQLEQQQVLRGGGRDQRQQRVQVHLSSLRRNLSAARGEPPDSAAVAAADSNGAGLKEQLQRELNQAAEQPTEMRPLTLALLLALAFCAPLLPGCQAESVELGDSNWLNRLAENRTWLIEFFAPWCPACRRLRPAWQLLARRAGEVDGLSVGHVDIAKEEVLAGMFLITQLPTIYLYTPDGSFRQFDPSSIPAGASDDQLAAVWLRFARPGGGHSGVAPLPWYRSPTAPHVRCMAWLIRGALSVRDLHTRLTGPQIGMSTHVAYLVILCAAVAVGVGLVLCLVCLCDRCCPEDPPAEDDEQQLLQQQKVLEAAAAAQRQKLREAEASSSQGDGAAVRRRPVPGGAADGEN</sequence>
<evidence type="ECO:0000256" key="7">
    <source>
        <dbReference type="ARBA" id="ARBA00022982"/>
    </source>
</evidence>
<keyword evidence="2" id="KW-0813">Transport</keyword>
<feature type="domain" description="Thioredoxin" evidence="14">
    <location>
        <begin position="192"/>
        <end position="311"/>
    </location>
</feature>
<evidence type="ECO:0000256" key="3">
    <source>
        <dbReference type="ARBA" id="ARBA00022553"/>
    </source>
</evidence>
<dbReference type="PROSITE" id="PS51352">
    <property type="entry name" value="THIOREDOXIN_2"/>
    <property type="match status" value="1"/>
</dbReference>
<dbReference type="GO" id="GO:0015036">
    <property type="term" value="F:disulfide oxidoreductase activity"/>
    <property type="evidence" value="ECO:0007669"/>
    <property type="project" value="TreeGrafter"/>
</dbReference>
<dbReference type="AlphaFoldDB" id="A0A1I8JEF6"/>
<evidence type="ECO:0000256" key="12">
    <source>
        <dbReference type="SAM" id="MobiDB-lite"/>
    </source>
</evidence>
<keyword evidence="8 13" id="KW-1133">Transmembrane helix</keyword>
<keyword evidence="10" id="KW-1015">Disulfide bond</keyword>
<evidence type="ECO:0000256" key="6">
    <source>
        <dbReference type="ARBA" id="ARBA00022824"/>
    </source>
</evidence>
<dbReference type="Proteomes" id="UP000095280">
    <property type="component" value="Unplaced"/>
</dbReference>
<keyword evidence="6" id="KW-0256">Endoplasmic reticulum</keyword>
<feature type="region of interest" description="Disordered" evidence="12">
    <location>
        <begin position="420"/>
        <end position="451"/>
    </location>
</feature>
<dbReference type="Pfam" id="PF00085">
    <property type="entry name" value="Thioredoxin"/>
    <property type="match status" value="1"/>
</dbReference>
<dbReference type="PANTHER" id="PTHR46107">
    <property type="entry name" value="DUMPY: SHORTER THAN WILD-TYPE"/>
    <property type="match status" value="1"/>
</dbReference>
<keyword evidence="3" id="KW-0597">Phosphoprotein</keyword>
<evidence type="ECO:0000256" key="10">
    <source>
        <dbReference type="ARBA" id="ARBA00023157"/>
    </source>
</evidence>